<name>A0ABT1Y4D9_9FIRM</name>
<reference evidence="2 3" key="1">
    <citation type="submission" date="2022-08" db="EMBL/GenBank/DDBJ databases">
        <title>Proteogenomics of the novel Dehalobacterium formicoaceticum strain EZ94 highlights a key role of methyltransferases during anaerobic dichloromethane degradation.</title>
        <authorList>
            <person name="Wasmund K."/>
        </authorList>
    </citation>
    <scope>NUCLEOTIDE SEQUENCE [LARGE SCALE GENOMIC DNA]</scope>
    <source>
        <strain evidence="2 3">EZ94</strain>
    </source>
</reference>
<sequence length="357" mass="39539">MHKDDKMTPLERAAALARGEDVDRFPINMFYGAPAHAMLGWTRQQEFADGRSIARVQKKVYETFGCDGVSASYGLHGMAVAFGAKISDDPHLPSSILEHPIKDIRDLSMLDLEKVTVKTDPTAKKCYEAVHILQDELGHEVGCGMGLTGAFTCASGLVGPENLLKAIIKYPEQVHRLLEFTTKAILLLAEPFVREGYGMMISDPMVSGTILSKKHFREFVLPYSQCFVEGCKSFGPIYLSTHICGDTTGILEDIVECGYKTISLDNRVDLAVAKRRIGSQVHLMGNVDPVEVMYCGTTDMVRAAIKTCCRKAWDSPRGYTIATGCDTVYGMPMENAYAFMEEARKCARYPMIPENFM</sequence>
<dbReference type="PANTHER" id="PTHR47099:SF1">
    <property type="entry name" value="METHYLCOBAMIDE:COM METHYLTRANSFERASE MTBA"/>
    <property type="match status" value="1"/>
</dbReference>
<dbReference type="Proteomes" id="UP001524944">
    <property type="component" value="Unassembled WGS sequence"/>
</dbReference>
<evidence type="ECO:0000313" key="3">
    <source>
        <dbReference type="Proteomes" id="UP001524944"/>
    </source>
</evidence>
<dbReference type="SUPFAM" id="SSF51726">
    <property type="entry name" value="UROD/MetE-like"/>
    <property type="match status" value="1"/>
</dbReference>
<dbReference type="InterPro" id="IPR052024">
    <property type="entry name" value="Methanogen_methyltrans"/>
</dbReference>
<comment type="caution">
    <text evidence="2">The sequence shown here is derived from an EMBL/GenBank/DDBJ whole genome shotgun (WGS) entry which is preliminary data.</text>
</comment>
<dbReference type="InterPro" id="IPR038071">
    <property type="entry name" value="UROD/MetE-like_sf"/>
</dbReference>
<gene>
    <name evidence="2" type="ORF">NVS47_09530</name>
</gene>
<dbReference type="Gene3D" id="3.20.20.210">
    <property type="match status" value="1"/>
</dbReference>
<evidence type="ECO:0000313" key="2">
    <source>
        <dbReference type="EMBL" id="MCR6545747.1"/>
    </source>
</evidence>
<dbReference type="CDD" id="cd03465">
    <property type="entry name" value="URO-D_like"/>
    <property type="match status" value="1"/>
</dbReference>
<feature type="domain" description="Uroporphyrinogen decarboxylase (URO-D)" evidence="1">
    <location>
        <begin position="9"/>
        <end position="345"/>
    </location>
</feature>
<accession>A0ABT1Y4D9</accession>
<keyword evidence="3" id="KW-1185">Reference proteome</keyword>
<protein>
    <submittedName>
        <fullName evidence="2">Uroporphyrinogen decarboxylase family protein</fullName>
    </submittedName>
</protein>
<dbReference type="PANTHER" id="PTHR47099">
    <property type="entry name" value="METHYLCOBAMIDE:COM METHYLTRANSFERASE MTBA"/>
    <property type="match status" value="1"/>
</dbReference>
<organism evidence="2 3">
    <name type="scientific">Dehalobacterium formicoaceticum</name>
    <dbReference type="NCBI Taxonomy" id="51515"/>
    <lineage>
        <taxon>Bacteria</taxon>
        <taxon>Bacillati</taxon>
        <taxon>Bacillota</taxon>
        <taxon>Clostridia</taxon>
        <taxon>Eubacteriales</taxon>
        <taxon>Peptococcaceae</taxon>
        <taxon>Dehalobacterium</taxon>
    </lineage>
</organism>
<dbReference type="Pfam" id="PF01208">
    <property type="entry name" value="URO-D"/>
    <property type="match status" value="1"/>
</dbReference>
<dbReference type="RefSeq" id="WP_089610982.1">
    <property type="nucleotide sequence ID" value="NZ_CP022121.1"/>
</dbReference>
<proteinExistence type="predicted"/>
<dbReference type="InterPro" id="IPR000257">
    <property type="entry name" value="Uroporphyrinogen_deCOase"/>
</dbReference>
<dbReference type="EMBL" id="JANPWE010000004">
    <property type="protein sequence ID" value="MCR6545747.1"/>
    <property type="molecule type" value="Genomic_DNA"/>
</dbReference>
<evidence type="ECO:0000259" key="1">
    <source>
        <dbReference type="Pfam" id="PF01208"/>
    </source>
</evidence>